<protein>
    <submittedName>
        <fullName evidence="1">Uncharacterized protein</fullName>
    </submittedName>
</protein>
<proteinExistence type="predicted"/>
<reference evidence="1" key="1">
    <citation type="journal article" date="2014" name="Front. Microbiol.">
        <title>High frequency of phylogenetically diverse reductive dehalogenase-homologous genes in deep subseafloor sedimentary metagenomes.</title>
        <authorList>
            <person name="Kawai M."/>
            <person name="Futagami T."/>
            <person name="Toyoda A."/>
            <person name="Takaki Y."/>
            <person name="Nishi S."/>
            <person name="Hori S."/>
            <person name="Arai W."/>
            <person name="Tsubouchi T."/>
            <person name="Morono Y."/>
            <person name="Uchiyama I."/>
            <person name="Ito T."/>
            <person name="Fujiyama A."/>
            <person name="Inagaki F."/>
            <person name="Takami H."/>
        </authorList>
    </citation>
    <scope>NUCLEOTIDE SEQUENCE</scope>
    <source>
        <strain evidence="1">Expedition CK06-06</strain>
    </source>
</reference>
<organism evidence="1">
    <name type="scientific">marine sediment metagenome</name>
    <dbReference type="NCBI Taxonomy" id="412755"/>
    <lineage>
        <taxon>unclassified sequences</taxon>
        <taxon>metagenomes</taxon>
        <taxon>ecological metagenomes</taxon>
    </lineage>
</organism>
<accession>X1U4Q8</accession>
<sequence>MLGLSGMVYKKRRPKRYTAKDAAFAVGGHKGGYIAFIPKDYPLTSQQSLVKKVARECGIKPGIKKAELQKAMVDCVGPKMAK</sequence>
<comment type="caution">
    <text evidence="1">The sequence shown here is derived from an EMBL/GenBank/DDBJ whole genome shotgun (WGS) entry which is preliminary data.</text>
</comment>
<dbReference type="EMBL" id="BARW01007412">
    <property type="protein sequence ID" value="GAI87299.1"/>
    <property type="molecule type" value="Genomic_DNA"/>
</dbReference>
<dbReference type="AlphaFoldDB" id="X1U4Q8"/>
<evidence type="ECO:0000313" key="1">
    <source>
        <dbReference type="EMBL" id="GAI87299.1"/>
    </source>
</evidence>
<name>X1U4Q8_9ZZZZ</name>
<gene>
    <name evidence="1" type="ORF">S12H4_15436</name>
</gene>